<keyword evidence="3" id="KW-1185">Reference proteome</keyword>
<dbReference type="Proteomes" id="UP001233999">
    <property type="component" value="Unassembled WGS sequence"/>
</dbReference>
<sequence>MGSTEPDRSLSSGIPLPQWMKSKIGDRYDLDETFSPPSYDDSFFYIRYPKSDRSTRPVQKSELVGQTGVQDFSQLTTQCRQFVPDKSMPTTEAPSSLVKATRNLKPAGTDDNFTGEAVAACSKSVVQVAHQMIASNLLTRGFSTSGTESPATGEGFNRNMRRGSKSLPSSPLSSPPHSPDSSPQTRRKIQNRYFTGAFTLERANMHPSGGQESANKYPGSWLLSGILGQQREHLSDSMDSVTIPEEEHKPYEIKERSQSGEIRRNKSMTSMVTRMLSEGSKDDGHPVEVEVGLDVLATKLDSPLEKKAFRAKPSELREMNFWSPTSM</sequence>
<proteinExistence type="predicted"/>
<comment type="caution">
    <text evidence="2">The sequence shown here is derived from an EMBL/GenBank/DDBJ whole genome shotgun (WGS) entry which is preliminary data.</text>
</comment>
<feature type="region of interest" description="Disordered" evidence="1">
    <location>
        <begin position="141"/>
        <end position="187"/>
    </location>
</feature>
<evidence type="ECO:0000313" key="3">
    <source>
        <dbReference type="Proteomes" id="UP001233999"/>
    </source>
</evidence>
<accession>A0AAD7ZZX2</accession>
<evidence type="ECO:0000313" key="2">
    <source>
        <dbReference type="EMBL" id="KAJ9589852.1"/>
    </source>
</evidence>
<gene>
    <name evidence="2" type="ORF">L9F63_017007</name>
</gene>
<feature type="compositionally biased region" description="Polar residues" evidence="1">
    <location>
        <begin position="141"/>
        <end position="150"/>
    </location>
</feature>
<protein>
    <submittedName>
        <fullName evidence="2">Uncharacterized protein</fullName>
    </submittedName>
</protein>
<dbReference type="EMBL" id="JASPKZ010004590">
    <property type="protein sequence ID" value="KAJ9589852.1"/>
    <property type="molecule type" value="Genomic_DNA"/>
</dbReference>
<reference evidence="2" key="2">
    <citation type="submission" date="2023-05" db="EMBL/GenBank/DDBJ databases">
        <authorList>
            <person name="Fouks B."/>
        </authorList>
    </citation>
    <scope>NUCLEOTIDE SEQUENCE</scope>
    <source>
        <strain evidence="2">Stay&amp;Tobe</strain>
        <tissue evidence="2">Testes</tissue>
    </source>
</reference>
<organism evidence="2 3">
    <name type="scientific">Diploptera punctata</name>
    <name type="common">Pacific beetle cockroach</name>
    <dbReference type="NCBI Taxonomy" id="6984"/>
    <lineage>
        <taxon>Eukaryota</taxon>
        <taxon>Metazoa</taxon>
        <taxon>Ecdysozoa</taxon>
        <taxon>Arthropoda</taxon>
        <taxon>Hexapoda</taxon>
        <taxon>Insecta</taxon>
        <taxon>Pterygota</taxon>
        <taxon>Neoptera</taxon>
        <taxon>Polyneoptera</taxon>
        <taxon>Dictyoptera</taxon>
        <taxon>Blattodea</taxon>
        <taxon>Blaberoidea</taxon>
        <taxon>Blaberidae</taxon>
        <taxon>Diplopterinae</taxon>
        <taxon>Diploptera</taxon>
    </lineage>
</organism>
<reference evidence="2" key="1">
    <citation type="journal article" date="2023" name="IScience">
        <title>Live-bearing cockroach genome reveals convergent evolutionary mechanisms linked to viviparity in insects and beyond.</title>
        <authorList>
            <person name="Fouks B."/>
            <person name="Harrison M.C."/>
            <person name="Mikhailova A.A."/>
            <person name="Marchal E."/>
            <person name="English S."/>
            <person name="Carruthers M."/>
            <person name="Jennings E.C."/>
            <person name="Chiamaka E.L."/>
            <person name="Frigard R.A."/>
            <person name="Pippel M."/>
            <person name="Attardo G.M."/>
            <person name="Benoit J.B."/>
            <person name="Bornberg-Bauer E."/>
            <person name="Tobe S.S."/>
        </authorList>
    </citation>
    <scope>NUCLEOTIDE SEQUENCE</scope>
    <source>
        <strain evidence="2">Stay&amp;Tobe</strain>
    </source>
</reference>
<dbReference type="AlphaFoldDB" id="A0AAD7ZZX2"/>
<evidence type="ECO:0000256" key="1">
    <source>
        <dbReference type="SAM" id="MobiDB-lite"/>
    </source>
</evidence>
<name>A0AAD7ZZX2_DIPPU</name>